<dbReference type="InterPro" id="IPR000120">
    <property type="entry name" value="Amidase"/>
</dbReference>
<dbReference type="EMBL" id="BARS01039658">
    <property type="protein sequence ID" value="GAG21452.1"/>
    <property type="molecule type" value="Genomic_DNA"/>
</dbReference>
<dbReference type="SUPFAM" id="SSF75304">
    <property type="entry name" value="Amidase signature (AS) enzymes"/>
    <property type="match status" value="1"/>
</dbReference>
<reference evidence="2" key="1">
    <citation type="journal article" date="2014" name="Front. Microbiol.">
        <title>High frequency of phylogenetically diverse reductive dehalogenase-homologous genes in deep subseafloor sedimentary metagenomes.</title>
        <authorList>
            <person name="Kawai M."/>
            <person name="Futagami T."/>
            <person name="Toyoda A."/>
            <person name="Takaki Y."/>
            <person name="Nishi S."/>
            <person name="Hori S."/>
            <person name="Arai W."/>
            <person name="Tsubouchi T."/>
            <person name="Morono Y."/>
            <person name="Uchiyama I."/>
            <person name="Ito T."/>
            <person name="Fujiyama A."/>
            <person name="Inagaki F."/>
            <person name="Takami H."/>
        </authorList>
    </citation>
    <scope>NUCLEOTIDE SEQUENCE</scope>
    <source>
        <strain evidence="2">Expedition CK06-06</strain>
    </source>
</reference>
<dbReference type="Pfam" id="PF01425">
    <property type="entry name" value="Amidase"/>
    <property type="match status" value="1"/>
</dbReference>
<evidence type="ECO:0000313" key="2">
    <source>
        <dbReference type="EMBL" id="GAG21452.1"/>
    </source>
</evidence>
<protein>
    <recommendedName>
        <fullName evidence="1">Amidase domain-containing protein</fullName>
    </recommendedName>
</protein>
<feature type="non-terminal residue" evidence="2">
    <location>
        <position position="1"/>
    </location>
</feature>
<dbReference type="Gene3D" id="3.90.1300.10">
    <property type="entry name" value="Amidase signature (AS) domain"/>
    <property type="match status" value="1"/>
</dbReference>
<proteinExistence type="predicted"/>
<organism evidence="2">
    <name type="scientific">marine sediment metagenome</name>
    <dbReference type="NCBI Taxonomy" id="412755"/>
    <lineage>
        <taxon>unclassified sequences</taxon>
        <taxon>metagenomes</taxon>
        <taxon>ecological metagenomes</taxon>
    </lineage>
</organism>
<dbReference type="InterPro" id="IPR023631">
    <property type="entry name" value="Amidase_dom"/>
</dbReference>
<evidence type="ECO:0000259" key="1">
    <source>
        <dbReference type="Pfam" id="PF01425"/>
    </source>
</evidence>
<dbReference type="GO" id="GO:0003824">
    <property type="term" value="F:catalytic activity"/>
    <property type="evidence" value="ECO:0007669"/>
    <property type="project" value="InterPro"/>
</dbReference>
<feature type="domain" description="Amidase" evidence="1">
    <location>
        <begin position="2"/>
        <end position="219"/>
    </location>
</feature>
<dbReference type="AlphaFoldDB" id="X0WE65"/>
<dbReference type="PANTHER" id="PTHR11895">
    <property type="entry name" value="TRANSAMIDASE"/>
    <property type="match status" value="1"/>
</dbReference>
<comment type="caution">
    <text evidence="2">The sequence shown here is derived from an EMBL/GenBank/DDBJ whole genome shotgun (WGS) entry which is preliminary data.</text>
</comment>
<gene>
    <name evidence="2" type="ORF">S01H1_60543</name>
</gene>
<dbReference type="PANTHER" id="PTHR11895:SF7">
    <property type="entry name" value="GLUTAMYL-TRNA(GLN) AMIDOTRANSFERASE SUBUNIT A, MITOCHONDRIAL"/>
    <property type="match status" value="1"/>
</dbReference>
<accession>X0WE65</accession>
<sequence length="243" mass="27275">VVGHHPADPDSLSHPGISYVETLEQLPSKLRIAWSPTLGYAQLQSDVRREVEQAVRVFEKLGHNIEELEGGFPDPGLDWVRVAGAETYAEIYDEIDGHREEFGRAFLRGVEAVRDLTPEKYGAAQRARAELVNYLWHLFERYDLLMTPTLPTEAFDARGKWPAEIDGEPITNPLNVIAFTYPFNLSRHPAATVRAGLTDSGLPCGLQIVGPYQREDLVLQASYAFERERPWNDVWPKGVPAAV</sequence>
<name>X0WE65_9ZZZZ</name>
<dbReference type="InterPro" id="IPR036928">
    <property type="entry name" value="AS_sf"/>
</dbReference>